<evidence type="ECO:0000256" key="4">
    <source>
        <dbReference type="ARBA" id="ARBA00022448"/>
    </source>
</evidence>
<evidence type="ECO:0000256" key="3">
    <source>
        <dbReference type="ARBA" id="ARBA00021622"/>
    </source>
</evidence>
<accession>A0A3S8ZWT5</accession>
<evidence type="ECO:0000256" key="12">
    <source>
        <dbReference type="ARBA" id="ARBA00025078"/>
    </source>
</evidence>
<keyword evidence="7 13" id="KW-1005">Bacterial flagellum biogenesis</keyword>
<dbReference type="GO" id="GO:0005886">
    <property type="term" value="C:plasma membrane"/>
    <property type="evidence" value="ECO:0007669"/>
    <property type="project" value="UniProtKB-SubCell"/>
</dbReference>
<dbReference type="GO" id="GO:0044780">
    <property type="term" value="P:bacterial-type flagellum assembly"/>
    <property type="evidence" value="ECO:0007669"/>
    <property type="project" value="InterPro"/>
</dbReference>
<keyword evidence="15" id="KW-0969">Cilium</keyword>
<comment type="subcellular location">
    <subcellularLocation>
        <location evidence="1">Cell membrane</location>
        <topology evidence="1">Multi-pass membrane protein</topology>
    </subcellularLocation>
</comment>
<dbReference type="PRINTS" id="PR00950">
    <property type="entry name" value="TYPE3IMSPROT"/>
</dbReference>
<evidence type="ECO:0000256" key="8">
    <source>
        <dbReference type="ARBA" id="ARBA00022927"/>
    </source>
</evidence>
<comment type="caution">
    <text evidence="13">Lacks conserved residue(s) required for the propagation of feature annotation.</text>
</comment>
<keyword evidence="9 13" id="KW-1133">Transmembrane helix</keyword>
<keyword evidence="11 13" id="KW-1006">Bacterial flagellum protein export</keyword>
<dbReference type="Gene3D" id="3.40.1690.10">
    <property type="entry name" value="secretion proteins EscU"/>
    <property type="match status" value="1"/>
</dbReference>
<dbReference type="GO" id="GO:0009306">
    <property type="term" value="P:protein secretion"/>
    <property type="evidence" value="ECO:0007669"/>
    <property type="project" value="InterPro"/>
</dbReference>
<keyword evidence="15" id="KW-0966">Cell projection</keyword>
<dbReference type="InterPro" id="IPR006136">
    <property type="entry name" value="FlhB"/>
</dbReference>
<evidence type="ECO:0000256" key="13">
    <source>
        <dbReference type="RuleBase" id="RU364091"/>
    </source>
</evidence>
<organism evidence="15 16">
    <name type="scientific">Iodobacter ciconiae</name>
    <dbReference type="NCBI Taxonomy" id="2496266"/>
    <lineage>
        <taxon>Bacteria</taxon>
        <taxon>Pseudomonadati</taxon>
        <taxon>Pseudomonadota</taxon>
        <taxon>Betaproteobacteria</taxon>
        <taxon>Neisseriales</taxon>
        <taxon>Chitinibacteraceae</taxon>
        <taxon>Iodobacter</taxon>
    </lineage>
</organism>
<evidence type="ECO:0000256" key="5">
    <source>
        <dbReference type="ARBA" id="ARBA00022475"/>
    </source>
</evidence>
<dbReference type="SUPFAM" id="SSF160544">
    <property type="entry name" value="EscU C-terminal domain-like"/>
    <property type="match status" value="1"/>
</dbReference>
<dbReference type="EMBL" id="CP034433">
    <property type="protein sequence ID" value="AZN37932.1"/>
    <property type="molecule type" value="Genomic_DNA"/>
</dbReference>
<name>A0A3S8ZWT5_9NEIS</name>
<dbReference type="PANTHER" id="PTHR30531:SF12">
    <property type="entry name" value="FLAGELLAR BIOSYNTHETIC PROTEIN FLHB"/>
    <property type="match status" value="1"/>
</dbReference>
<dbReference type="InterPro" id="IPR006135">
    <property type="entry name" value="T3SS_substrate_exporter"/>
</dbReference>
<protein>
    <recommendedName>
        <fullName evidence="3 13">Flagellar biosynthetic protein FlhB</fullName>
    </recommendedName>
</protein>
<feature type="compositionally biased region" description="Basic and acidic residues" evidence="14">
    <location>
        <begin position="7"/>
        <end position="23"/>
    </location>
</feature>
<dbReference type="RefSeq" id="WP_125976010.1">
    <property type="nucleotide sequence ID" value="NZ_CP034433.1"/>
</dbReference>
<feature type="region of interest" description="Disordered" evidence="14">
    <location>
        <begin position="1"/>
        <end position="24"/>
    </location>
</feature>
<evidence type="ECO:0000256" key="14">
    <source>
        <dbReference type="SAM" id="MobiDB-lite"/>
    </source>
</evidence>
<dbReference type="InterPro" id="IPR029025">
    <property type="entry name" value="T3SS_substrate_exporter_C"/>
</dbReference>
<gene>
    <name evidence="13 15" type="primary">flhB</name>
    <name evidence="15" type="ORF">EJO50_16530</name>
</gene>
<evidence type="ECO:0000313" key="16">
    <source>
        <dbReference type="Proteomes" id="UP000282438"/>
    </source>
</evidence>
<dbReference type="Proteomes" id="UP000282438">
    <property type="component" value="Chromosome"/>
</dbReference>
<dbReference type="OrthoDB" id="9807950at2"/>
<dbReference type="PANTHER" id="PTHR30531">
    <property type="entry name" value="FLAGELLAR BIOSYNTHETIC PROTEIN FLHB"/>
    <property type="match status" value="1"/>
</dbReference>
<comment type="similarity">
    <text evidence="2 13">Belongs to the type III secretion exporter family.</text>
</comment>
<keyword evidence="5 13" id="KW-1003">Cell membrane</keyword>
<comment type="function">
    <text evidence="12 13">Required for formation of the rod structure in the basal body of the flagellar apparatus. Together with FliI and FliH, may constitute the export apparatus of flagellin.</text>
</comment>
<keyword evidence="6 13" id="KW-0812">Transmembrane</keyword>
<evidence type="ECO:0000256" key="1">
    <source>
        <dbReference type="ARBA" id="ARBA00004651"/>
    </source>
</evidence>
<evidence type="ECO:0000256" key="7">
    <source>
        <dbReference type="ARBA" id="ARBA00022795"/>
    </source>
</evidence>
<evidence type="ECO:0000256" key="9">
    <source>
        <dbReference type="ARBA" id="ARBA00022989"/>
    </source>
</evidence>
<evidence type="ECO:0000256" key="2">
    <source>
        <dbReference type="ARBA" id="ARBA00010690"/>
    </source>
</evidence>
<dbReference type="Pfam" id="PF01312">
    <property type="entry name" value="Bac_export_2"/>
    <property type="match status" value="1"/>
</dbReference>
<proteinExistence type="inferred from homology"/>
<dbReference type="KEGG" id="iod:EJO50_16530"/>
<feature type="transmembrane region" description="Helical" evidence="13">
    <location>
        <begin position="89"/>
        <end position="122"/>
    </location>
</feature>
<dbReference type="AlphaFoldDB" id="A0A3S8ZWT5"/>
<reference evidence="15 16" key="1">
    <citation type="submission" date="2018-12" db="EMBL/GenBank/DDBJ databases">
        <title>Complete genome sequence of Iodobacter sp. H11R3.</title>
        <authorList>
            <person name="Bae J.-W."/>
        </authorList>
    </citation>
    <scope>NUCLEOTIDE SEQUENCE [LARGE SCALE GENOMIC DNA]</scope>
    <source>
        <strain evidence="15 16">H11R3</strain>
    </source>
</reference>
<keyword evidence="10 13" id="KW-0472">Membrane</keyword>
<sequence>MAEDSDAERTEPASSKRLEEARNKGQIPRSQELATFSILMVGIIALIKLGPELLQTLKIIFITELTFNRATIADPNQMLLHFMSSSRKALLACLPIILPCALIAIITPVLVGGWLFTLDALAPNFSRMNPLSGLGRMFTLKSVVNMVKTILKSSLIGGVAAWVLWDERAQFLQLITMPLDVGMPFMWDMVQHTLLLVVSSLAILAAIDAPYQLWDYYKGLRMTKEEVKQEGKDAEGSAEVKGKIRQLQHEAARKRMMSEIPKANVIVTNPTHYAVALQYTEAMRAPKVLAKGAFLLAERIIELGKEHKVAVIRTPPFARALYHHAELGAEIPAALYTAAAEVLAYIYQLKHWQNYGGDEPNLADELPVPSELDPGGEA</sequence>
<dbReference type="NCBIfam" id="TIGR00328">
    <property type="entry name" value="flhB"/>
    <property type="match status" value="1"/>
</dbReference>
<feature type="transmembrane region" description="Helical" evidence="13">
    <location>
        <begin position="185"/>
        <end position="207"/>
    </location>
</feature>
<keyword evidence="16" id="KW-1185">Reference proteome</keyword>
<keyword evidence="4 13" id="KW-0813">Transport</keyword>
<keyword evidence="15" id="KW-0282">Flagellum</keyword>
<keyword evidence="8 13" id="KW-0653">Protein transport</keyword>
<evidence type="ECO:0000256" key="10">
    <source>
        <dbReference type="ARBA" id="ARBA00023136"/>
    </source>
</evidence>
<evidence type="ECO:0000256" key="6">
    <source>
        <dbReference type="ARBA" id="ARBA00022692"/>
    </source>
</evidence>
<evidence type="ECO:0000256" key="11">
    <source>
        <dbReference type="ARBA" id="ARBA00023225"/>
    </source>
</evidence>
<evidence type="ECO:0000313" key="15">
    <source>
        <dbReference type="EMBL" id="AZN37932.1"/>
    </source>
</evidence>